<name>A0A914VBS7_9BILA</name>
<dbReference type="Gene3D" id="3.60.10.10">
    <property type="entry name" value="Endonuclease/exonuclease/phosphatase"/>
    <property type="match status" value="1"/>
</dbReference>
<evidence type="ECO:0000313" key="1">
    <source>
        <dbReference type="Proteomes" id="UP000887566"/>
    </source>
</evidence>
<dbReference type="SUPFAM" id="SSF56219">
    <property type="entry name" value="DNase I-like"/>
    <property type="match status" value="1"/>
</dbReference>
<protein>
    <submittedName>
        <fullName evidence="2">Craniofacial development protein 2-like</fullName>
    </submittedName>
</protein>
<organism evidence="1 2">
    <name type="scientific">Plectus sambesii</name>
    <dbReference type="NCBI Taxonomy" id="2011161"/>
    <lineage>
        <taxon>Eukaryota</taxon>
        <taxon>Metazoa</taxon>
        <taxon>Ecdysozoa</taxon>
        <taxon>Nematoda</taxon>
        <taxon>Chromadorea</taxon>
        <taxon>Plectida</taxon>
        <taxon>Plectina</taxon>
        <taxon>Plectoidea</taxon>
        <taxon>Plectidae</taxon>
        <taxon>Plectus</taxon>
    </lineage>
</organism>
<evidence type="ECO:0000313" key="2">
    <source>
        <dbReference type="WBParaSite" id="PSAMB.scaffold16869size1241.g37066.t1"/>
    </source>
</evidence>
<reference evidence="2" key="1">
    <citation type="submission" date="2022-11" db="UniProtKB">
        <authorList>
            <consortium name="WormBaseParasite"/>
        </authorList>
    </citation>
    <scope>IDENTIFICATION</scope>
</reference>
<dbReference type="InterPro" id="IPR036691">
    <property type="entry name" value="Endo/exonu/phosph_ase_sf"/>
</dbReference>
<accession>A0A914VBS7</accession>
<keyword evidence="1" id="KW-1185">Reference proteome</keyword>
<dbReference type="Proteomes" id="UP000887566">
    <property type="component" value="Unplaced"/>
</dbReference>
<sequence length="95" mass="10562">MASDQSPTAVQNLMPRPPFNTKEITLIGTWNVQTLFQTGKTAQLLQEFDTYQLDVMGISEMRWTGSGRFVSNGKVIIYSGNNTEHVRGVGIILSK</sequence>
<dbReference type="WBParaSite" id="PSAMB.scaffold16869size1241.g37066.t1">
    <property type="protein sequence ID" value="PSAMB.scaffold16869size1241.g37066.t1"/>
    <property type="gene ID" value="PSAMB.scaffold16869size1241.g37066"/>
</dbReference>
<dbReference type="AlphaFoldDB" id="A0A914VBS7"/>
<proteinExistence type="predicted"/>